<dbReference type="PANTHER" id="PTHR31650">
    <property type="entry name" value="O-ACYLTRANSFERASE (WSD1-LIKE) FAMILY PROTEIN"/>
    <property type="match status" value="1"/>
</dbReference>
<comment type="pathway">
    <text evidence="2">Lipid metabolism.</text>
</comment>
<dbReference type="EMBL" id="JBHFFA010000004">
    <property type="protein sequence ID" value="KAL2629598.1"/>
    <property type="molecule type" value="Genomic_DNA"/>
</dbReference>
<feature type="region of interest" description="Disordered" evidence="8">
    <location>
        <begin position="319"/>
        <end position="353"/>
    </location>
</feature>
<name>A0ABD1YFN2_9MARC</name>
<proteinExistence type="inferred from homology"/>
<feature type="compositionally biased region" description="Low complexity" evidence="8">
    <location>
        <begin position="196"/>
        <end position="209"/>
    </location>
</feature>
<gene>
    <name evidence="11" type="ORF">R1flu_014284</name>
</gene>
<dbReference type="Pfam" id="PF06974">
    <property type="entry name" value="WS_DGAT_C"/>
    <property type="match status" value="1"/>
</dbReference>
<dbReference type="GO" id="GO:0005783">
    <property type="term" value="C:endoplasmic reticulum"/>
    <property type="evidence" value="ECO:0007669"/>
    <property type="project" value="UniProtKB-SubCell"/>
</dbReference>
<feature type="region of interest" description="Disordered" evidence="8">
    <location>
        <begin position="193"/>
        <end position="214"/>
    </location>
</feature>
<keyword evidence="3" id="KW-0808">Transferase</keyword>
<evidence type="ECO:0000256" key="1">
    <source>
        <dbReference type="ARBA" id="ARBA00004771"/>
    </source>
</evidence>
<sequence>MGSEGVVLVSPVQEMEASLRLRLVQTGRLQTVPSTSYLEETWKDEPMTPAGRCFFEPIFDCVCVCILGFKEPIDTETFRHHVGMTIMKHKRFSSRVEIRKGRPWWTQVKADVKDHVFETRLTPELKADKDFVLNYTTDVVINKPFDRSKPLWDIHLLDARLGEAQACAVVRIHHSLGDGTSLISLLIASSRKAGKPDTLPSLPTSSDTTRSSEKNQPPLFTRILLALWSLLVIFWYSLTEIGKFIATLIWVSDTPTPIKGAAGCEHLPKKFRFLTVEVEDLKFVSKAVGGTINDAFVAMAARGLKNYLEYRIKKDATDEEKKTLGSGHVEAKEKETKTEDALKAEETPGAATKPKGVANLEKVRVRALAMINTRPSPGLPELADMMSGAASQARWGNHMGYLLLELPMKQPEDPLELLREAMVIGNRKKSSLEGPFTYASGSATMFLLGAKTASDLVYRTCVHTTMSISNVKGPDEEIMFADNPITHILPSVIGQPHALCLHLQSYNGRVCLVTMASKDVIPDPEYLLQLCVEGLQDMKKAAAQRL</sequence>
<accession>A0ABD1YFN2</accession>
<reference evidence="11 12" key="1">
    <citation type="submission" date="2024-09" db="EMBL/GenBank/DDBJ databases">
        <title>Chromosome-scale assembly of Riccia fluitans.</title>
        <authorList>
            <person name="Paukszto L."/>
            <person name="Sawicki J."/>
            <person name="Karawczyk K."/>
            <person name="Piernik-Szablinska J."/>
            <person name="Szczecinska M."/>
            <person name="Mazdziarz M."/>
        </authorList>
    </citation>
    <scope>NUCLEOTIDE SEQUENCE [LARGE SCALE GENOMIC DNA]</scope>
    <source>
        <strain evidence="11">Rf_01</strain>
        <tissue evidence="11">Aerial parts of the thallus</tissue>
    </source>
</reference>
<evidence type="ECO:0000259" key="9">
    <source>
        <dbReference type="Pfam" id="PF03007"/>
    </source>
</evidence>
<evidence type="ECO:0000256" key="6">
    <source>
        <dbReference type="ARBA" id="ARBA00047604"/>
    </source>
</evidence>
<dbReference type="Proteomes" id="UP001605036">
    <property type="component" value="Unassembled WGS sequence"/>
</dbReference>
<protein>
    <recommendedName>
        <fullName evidence="13">Diacylglycerol O-acyltransferase</fullName>
    </recommendedName>
</protein>
<keyword evidence="4" id="KW-0012">Acyltransferase</keyword>
<comment type="caution">
    <text evidence="11">The sequence shown here is derived from an EMBL/GenBank/DDBJ whole genome shotgun (WGS) entry which is preliminary data.</text>
</comment>
<evidence type="ECO:0000256" key="8">
    <source>
        <dbReference type="SAM" id="MobiDB-lite"/>
    </source>
</evidence>
<dbReference type="GO" id="GO:0047196">
    <property type="term" value="F:long-chain-alcohol O-fatty-acyltransferase activity"/>
    <property type="evidence" value="ECO:0007669"/>
    <property type="project" value="UniProtKB-EC"/>
</dbReference>
<dbReference type="InterPro" id="IPR023213">
    <property type="entry name" value="CAT-like_dom_sf"/>
</dbReference>
<evidence type="ECO:0000256" key="3">
    <source>
        <dbReference type="ARBA" id="ARBA00022679"/>
    </source>
</evidence>
<evidence type="ECO:0000259" key="10">
    <source>
        <dbReference type="Pfam" id="PF06974"/>
    </source>
</evidence>
<comment type="pathway">
    <text evidence="1">Glycerolipid metabolism; triacylglycerol biosynthesis.</text>
</comment>
<dbReference type="AlphaFoldDB" id="A0ABD1YFN2"/>
<organism evidence="11 12">
    <name type="scientific">Riccia fluitans</name>
    <dbReference type="NCBI Taxonomy" id="41844"/>
    <lineage>
        <taxon>Eukaryota</taxon>
        <taxon>Viridiplantae</taxon>
        <taxon>Streptophyta</taxon>
        <taxon>Embryophyta</taxon>
        <taxon>Marchantiophyta</taxon>
        <taxon>Marchantiopsida</taxon>
        <taxon>Marchantiidae</taxon>
        <taxon>Marchantiales</taxon>
        <taxon>Ricciaceae</taxon>
        <taxon>Riccia</taxon>
    </lineage>
</organism>
<evidence type="ECO:0008006" key="13">
    <source>
        <dbReference type="Google" id="ProtNLM"/>
    </source>
</evidence>
<feature type="compositionally biased region" description="Basic and acidic residues" evidence="8">
    <location>
        <begin position="319"/>
        <end position="346"/>
    </location>
</feature>
<comment type="catalytic activity">
    <reaction evidence="7">
        <text>an acyl-CoA + a 1,2-diacyl-sn-glycerol = a triacyl-sn-glycerol + CoA</text>
        <dbReference type="Rhea" id="RHEA:10868"/>
        <dbReference type="ChEBI" id="CHEBI:17815"/>
        <dbReference type="ChEBI" id="CHEBI:57287"/>
        <dbReference type="ChEBI" id="CHEBI:58342"/>
        <dbReference type="ChEBI" id="CHEBI:64615"/>
        <dbReference type="EC" id="2.3.1.20"/>
    </reaction>
</comment>
<feature type="domain" description="O-acyltransferase WSD1-like N-terminal" evidence="9">
    <location>
        <begin position="95"/>
        <end position="295"/>
    </location>
</feature>
<evidence type="ECO:0000313" key="12">
    <source>
        <dbReference type="Proteomes" id="UP001605036"/>
    </source>
</evidence>
<comment type="similarity">
    <text evidence="5">In the N-terminal section; belongs to the long-chain O-acyltransferase family.</text>
</comment>
<feature type="domain" description="O-acyltransferase WSD1 C-terminal" evidence="10">
    <location>
        <begin position="395"/>
        <end position="539"/>
    </location>
</feature>
<dbReference type="InterPro" id="IPR004255">
    <property type="entry name" value="O-acyltransferase_WSD1_N"/>
</dbReference>
<dbReference type="GO" id="GO:0004144">
    <property type="term" value="F:diacylglycerol O-acyltransferase activity"/>
    <property type="evidence" value="ECO:0007669"/>
    <property type="project" value="UniProtKB-EC"/>
</dbReference>
<evidence type="ECO:0000256" key="5">
    <source>
        <dbReference type="ARBA" id="ARBA00024360"/>
    </source>
</evidence>
<evidence type="ECO:0000256" key="2">
    <source>
        <dbReference type="ARBA" id="ARBA00005189"/>
    </source>
</evidence>
<dbReference type="Gene3D" id="3.30.559.10">
    <property type="entry name" value="Chloramphenicol acetyltransferase-like domain"/>
    <property type="match status" value="1"/>
</dbReference>
<evidence type="ECO:0000313" key="11">
    <source>
        <dbReference type="EMBL" id="KAL2629598.1"/>
    </source>
</evidence>
<dbReference type="Pfam" id="PF03007">
    <property type="entry name" value="WS_DGAT_cat"/>
    <property type="match status" value="1"/>
</dbReference>
<dbReference type="InterPro" id="IPR045034">
    <property type="entry name" value="O-acyltransferase_WSD1-like"/>
</dbReference>
<comment type="catalytic activity">
    <reaction evidence="6">
        <text>a long chain fatty alcohol + a fatty acyl-CoA = a long-chain alcohol wax ester + CoA</text>
        <dbReference type="Rhea" id="RHEA:38443"/>
        <dbReference type="ChEBI" id="CHEBI:17135"/>
        <dbReference type="ChEBI" id="CHEBI:57287"/>
        <dbReference type="ChEBI" id="CHEBI:77636"/>
        <dbReference type="ChEBI" id="CHEBI:235323"/>
        <dbReference type="EC" id="2.3.1.75"/>
    </reaction>
</comment>
<dbReference type="InterPro" id="IPR009721">
    <property type="entry name" value="O-acyltransferase_WSD1_C"/>
</dbReference>
<evidence type="ECO:0000256" key="4">
    <source>
        <dbReference type="ARBA" id="ARBA00023315"/>
    </source>
</evidence>
<dbReference type="SUPFAM" id="SSF52777">
    <property type="entry name" value="CoA-dependent acyltransferases"/>
    <property type="match status" value="1"/>
</dbReference>
<evidence type="ECO:0000256" key="7">
    <source>
        <dbReference type="ARBA" id="ARBA00048109"/>
    </source>
</evidence>
<dbReference type="PANTHER" id="PTHR31650:SF1">
    <property type="entry name" value="WAX ESTER SYNTHASE_DIACYLGLYCEROL ACYLTRANSFERASE 4-RELATED"/>
    <property type="match status" value="1"/>
</dbReference>
<keyword evidence="12" id="KW-1185">Reference proteome</keyword>